<reference evidence="2 3" key="1">
    <citation type="submission" date="2018-07" db="EMBL/GenBank/DDBJ databases">
        <title>Marsedoiliclastica nanhaica gen. nov. sp. nov., a novel marine hydrocarbonoclastic bacterium isolated from an in-situ enriched hydrocarbon-degrading consortium in deep-sea sediment.</title>
        <authorList>
            <person name="Dong C."/>
            <person name="Ma T."/>
            <person name="Liu R."/>
            <person name="Shao Z."/>
        </authorList>
    </citation>
    <scope>NUCLEOTIDE SEQUENCE [LARGE SCALE GENOMIC DNA]</scope>
    <source>
        <strain evidence="3">soil36-7</strain>
    </source>
</reference>
<dbReference type="GO" id="GO:0045454">
    <property type="term" value="P:cell redox homeostasis"/>
    <property type="evidence" value="ECO:0007669"/>
    <property type="project" value="TreeGrafter"/>
</dbReference>
<dbReference type="PROSITE" id="PS51354">
    <property type="entry name" value="GLUTAREDOXIN_2"/>
    <property type="match status" value="1"/>
</dbReference>
<dbReference type="PANTHER" id="PTHR34386">
    <property type="entry name" value="GLUTAREDOXIN"/>
    <property type="match status" value="1"/>
</dbReference>
<dbReference type="InterPro" id="IPR002109">
    <property type="entry name" value="Glutaredoxin"/>
</dbReference>
<protein>
    <recommendedName>
        <fullName evidence="1">Glutaredoxin domain-containing protein</fullName>
    </recommendedName>
</protein>
<dbReference type="AlphaFoldDB" id="A0A4P7XE16"/>
<dbReference type="EMBL" id="CP031093">
    <property type="protein sequence ID" value="QCF24783.1"/>
    <property type="molecule type" value="Genomic_DNA"/>
</dbReference>
<dbReference type="GO" id="GO:0009055">
    <property type="term" value="F:electron transfer activity"/>
    <property type="evidence" value="ECO:0007669"/>
    <property type="project" value="TreeGrafter"/>
</dbReference>
<gene>
    <name evidence="2" type="ORF">soil367_01755</name>
</gene>
<sequence>MSGLNAVVRSDDSDIGIDGYRNIDSYSDTTVALEVVPVASRIRGKYMLCKNEQGTPVGRSWRLTAMAILSGLLPHVSAMAEPRQDTPDVVMFSSDYCPPCLHAKQYLRENNIPARIFDIDESPAARTYFEKLGGRGLPLIFVDNRRLDGYTPERFERLYGPVPD</sequence>
<accession>A0A4P7XE16</accession>
<evidence type="ECO:0000313" key="2">
    <source>
        <dbReference type="EMBL" id="QCF24783.1"/>
    </source>
</evidence>
<dbReference type="InterPro" id="IPR036249">
    <property type="entry name" value="Thioredoxin-like_sf"/>
</dbReference>
<feature type="domain" description="Glutaredoxin" evidence="1">
    <location>
        <begin position="89"/>
        <end position="145"/>
    </location>
</feature>
<name>A0A4P7XE16_9ALTE</name>
<keyword evidence="3" id="KW-1185">Reference proteome</keyword>
<dbReference type="OrthoDB" id="9795531at2"/>
<dbReference type="InterPro" id="IPR051548">
    <property type="entry name" value="Grx-like_ET"/>
</dbReference>
<dbReference type="CDD" id="cd02976">
    <property type="entry name" value="NrdH"/>
    <property type="match status" value="1"/>
</dbReference>
<proteinExistence type="predicted"/>
<dbReference type="RefSeq" id="WP_136546332.1">
    <property type="nucleotide sequence ID" value="NZ_CP031093.1"/>
</dbReference>
<dbReference type="PANTHER" id="PTHR34386:SF1">
    <property type="entry name" value="GLUTAREDOXIN-LIKE PROTEIN NRDH"/>
    <property type="match status" value="1"/>
</dbReference>
<dbReference type="Gene3D" id="3.40.30.10">
    <property type="entry name" value="Glutaredoxin"/>
    <property type="match status" value="1"/>
</dbReference>
<dbReference type="SUPFAM" id="SSF52833">
    <property type="entry name" value="Thioredoxin-like"/>
    <property type="match status" value="1"/>
</dbReference>
<dbReference type="Proteomes" id="UP000298049">
    <property type="component" value="Chromosome"/>
</dbReference>
<dbReference type="Pfam" id="PF00462">
    <property type="entry name" value="Glutaredoxin"/>
    <property type="match status" value="1"/>
</dbReference>
<evidence type="ECO:0000259" key="1">
    <source>
        <dbReference type="Pfam" id="PF00462"/>
    </source>
</evidence>
<dbReference type="KEGG" id="hmi:soil367_01755"/>
<evidence type="ECO:0000313" key="3">
    <source>
        <dbReference type="Proteomes" id="UP000298049"/>
    </source>
</evidence>
<organism evidence="2 3">
    <name type="scientific">Hydrocarboniclastica marina</name>
    <dbReference type="NCBI Taxonomy" id="2259620"/>
    <lineage>
        <taxon>Bacteria</taxon>
        <taxon>Pseudomonadati</taxon>
        <taxon>Pseudomonadota</taxon>
        <taxon>Gammaproteobacteria</taxon>
        <taxon>Alteromonadales</taxon>
        <taxon>Alteromonadaceae</taxon>
        <taxon>Hydrocarboniclastica</taxon>
    </lineage>
</organism>